<dbReference type="OrthoDB" id="280297at2"/>
<feature type="signal peptide" evidence="1">
    <location>
        <begin position="1"/>
        <end position="20"/>
    </location>
</feature>
<proteinExistence type="predicted"/>
<keyword evidence="3" id="KW-1185">Reference proteome</keyword>
<dbReference type="KEGG" id="uli:ETAA1_23090"/>
<evidence type="ECO:0000256" key="1">
    <source>
        <dbReference type="SAM" id="SignalP"/>
    </source>
</evidence>
<dbReference type="Pfam" id="PF19777">
    <property type="entry name" value="DUF6263"/>
    <property type="match status" value="1"/>
</dbReference>
<dbReference type="Proteomes" id="UP000319576">
    <property type="component" value="Chromosome"/>
</dbReference>
<evidence type="ECO:0000313" key="2">
    <source>
        <dbReference type="EMBL" id="QDU20357.1"/>
    </source>
</evidence>
<protein>
    <recommendedName>
        <fullName evidence="4">DUF4412 domain-containing protein</fullName>
    </recommendedName>
</protein>
<sequence length="302" mass="31816" precursor="true">MRPVLALALTAGLVVTSGTAQEPVTVKWTLKEGQQFYAKAVTDMDMSMGILGMNVDLKMKTTAVQKFKVSSVKDDSTTVEMTFLDMSMEAQGLPGGGGLPGLGDIGDKIKGAKIGAVLDKEMQVTKLIGYEKFIDKIAGDDDTARAQLGAQLSEAAVGQMVSQAFTSVPPMPVKAGDTWSRTTKVPAAGLGDATVKEKYTFDGVSNGVAKIGVVGDMTFKSGKGGVPGLPPGVKVSRFSMKAEQYKGTQLFDLKAGRLKEGTVDMVMKGSLAMSANGQDIEMTMRIKAKQSTTVTEKNPVVD</sequence>
<organism evidence="2 3">
    <name type="scientific">Urbifossiella limnaea</name>
    <dbReference type="NCBI Taxonomy" id="2528023"/>
    <lineage>
        <taxon>Bacteria</taxon>
        <taxon>Pseudomonadati</taxon>
        <taxon>Planctomycetota</taxon>
        <taxon>Planctomycetia</taxon>
        <taxon>Gemmatales</taxon>
        <taxon>Gemmataceae</taxon>
        <taxon>Urbifossiella</taxon>
    </lineage>
</organism>
<reference evidence="2 3" key="1">
    <citation type="submission" date="2019-02" db="EMBL/GenBank/DDBJ databases">
        <title>Deep-cultivation of Planctomycetes and their phenomic and genomic characterization uncovers novel biology.</title>
        <authorList>
            <person name="Wiegand S."/>
            <person name="Jogler M."/>
            <person name="Boedeker C."/>
            <person name="Pinto D."/>
            <person name="Vollmers J."/>
            <person name="Rivas-Marin E."/>
            <person name="Kohn T."/>
            <person name="Peeters S.H."/>
            <person name="Heuer A."/>
            <person name="Rast P."/>
            <person name="Oberbeckmann S."/>
            <person name="Bunk B."/>
            <person name="Jeske O."/>
            <person name="Meyerdierks A."/>
            <person name="Storesund J.E."/>
            <person name="Kallscheuer N."/>
            <person name="Luecker S."/>
            <person name="Lage O.M."/>
            <person name="Pohl T."/>
            <person name="Merkel B.J."/>
            <person name="Hornburger P."/>
            <person name="Mueller R.-W."/>
            <person name="Bruemmer F."/>
            <person name="Labrenz M."/>
            <person name="Spormann A.M."/>
            <person name="Op den Camp H."/>
            <person name="Overmann J."/>
            <person name="Amann R."/>
            <person name="Jetten M.S.M."/>
            <person name="Mascher T."/>
            <person name="Medema M.H."/>
            <person name="Devos D.P."/>
            <person name="Kaster A.-K."/>
            <person name="Ovreas L."/>
            <person name="Rohde M."/>
            <person name="Galperin M.Y."/>
            <person name="Jogler C."/>
        </authorList>
    </citation>
    <scope>NUCLEOTIDE SEQUENCE [LARGE SCALE GENOMIC DNA]</scope>
    <source>
        <strain evidence="2 3">ETA_A1</strain>
    </source>
</reference>
<dbReference type="EMBL" id="CP036273">
    <property type="protein sequence ID" value="QDU20357.1"/>
    <property type="molecule type" value="Genomic_DNA"/>
</dbReference>
<name>A0A517XS76_9BACT</name>
<dbReference type="InterPro" id="IPR046230">
    <property type="entry name" value="DUF6263"/>
</dbReference>
<evidence type="ECO:0008006" key="4">
    <source>
        <dbReference type="Google" id="ProtNLM"/>
    </source>
</evidence>
<evidence type="ECO:0000313" key="3">
    <source>
        <dbReference type="Proteomes" id="UP000319576"/>
    </source>
</evidence>
<keyword evidence="1" id="KW-0732">Signal</keyword>
<feature type="chain" id="PRO_5021696732" description="DUF4412 domain-containing protein" evidence="1">
    <location>
        <begin position="21"/>
        <end position="302"/>
    </location>
</feature>
<accession>A0A517XS76</accession>
<dbReference type="RefSeq" id="WP_145237765.1">
    <property type="nucleotide sequence ID" value="NZ_CP036273.1"/>
</dbReference>
<dbReference type="AlphaFoldDB" id="A0A517XS76"/>
<gene>
    <name evidence="2" type="ORF">ETAA1_23090</name>
</gene>